<name>A0A316Z6I3_9BASI</name>
<feature type="domain" description="Glycosyl hydrolase family 13 catalytic" evidence="6">
    <location>
        <begin position="35"/>
        <end position="465"/>
    </location>
</feature>
<keyword evidence="2" id="KW-0378">Hydrolase</keyword>
<dbReference type="GO" id="GO:0004556">
    <property type="term" value="F:alpha-amylase activity"/>
    <property type="evidence" value="ECO:0007669"/>
    <property type="project" value="TreeGrafter"/>
</dbReference>
<dbReference type="PANTHER" id="PTHR10357:SF179">
    <property type="entry name" value="NEUTRAL AND BASIC AMINO ACID TRANSPORT PROTEIN RBAT"/>
    <property type="match status" value="1"/>
</dbReference>
<sequence>MRPLSPHIHQAQAMSTSQLLPAQTPASWKAAVVYQIYPQSFCDSDGDGIGDLAGILSKLDYIERLGADVVWLCPHLASPGVDNGYDVSDYEAIDPKFGNMQTNQLLIDGLHKRGMKMMMDLVVNHTSDKHTWFQDSRQRRGARADWYIWRDAKRSADGQRVEPNNWASIWGGSAWTWDATREQYYLHLFSPQQPDLNWDCAALRQEIYAMVRRWHARGVDGWRLDAINFISKPQDLSNAALDLPDAPVTQPEQRYQPAFELFSHGPRIHAYLKELYREALGPDVMTVGEAAGTTPEQSVAYTEWETREDKELQMVFSTEHVDLYGGFSLAPVAPLRHGEMRAVLARWQTELLPRGSWQSSFMSNHDLPRAVPNFLRAEAPQHRWRAAKLLALHQASQCGTLFVYQGEELGMINLPHDWGIEDYPDLVSQKFYHETLQARQAAGDAEPDMSDVMAAIRRKARDNSRSPMPFNGSASAGFSSGKPWMRVNPDNVVCNVEDQEQDADSVLAFWRAALALRRAHDVLVYGIFELLLAPTLGAQDVVVYARTLGEKRAVYVASLGFEEVEVDLTKAGLTEEMQPALAVGSERSMHVLQGLEARLYVL</sequence>
<evidence type="ECO:0000313" key="7">
    <source>
        <dbReference type="EMBL" id="PWN97397.1"/>
    </source>
</evidence>
<dbReference type="PANTHER" id="PTHR10357">
    <property type="entry name" value="ALPHA-AMYLASE FAMILY MEMBER"/>
    <property type="match status" value="1"/>
</dbReference>
<dbReference type="GeneID" id="37273245"/>
<dbReference type="FunFam" id="3.90.400.10:FF:000001">
    <property type="entry name" value="Maltase A3, isoform A"/>
    <property type="match status" value="1"/>
</dbReference>
<dbReference type="STRING" id="58919.A0A316Z6I3"/>
<proteinExistence type="inferred from homology"/>
<reference evidence="7 8" key="1">
    <citation type="journal article" date="2018" name="Mol. Biol. Evol.">
        <title>Broad Genomic Sampling Reveals a Smut Pathogenic Ancestry of the Fungal Clade Ustilaginomycotina.</title>
        <authorList>
            <person name="Kijpornyongpan T."/>
            <person name="Mondo S.J."/>
            <person name="Barry K."/>
            <person name="Sandor L."/>
            <person name="Lee J."/>
            <person name="Lipzen A."/>
            <person name="Pangilinan J."/>
            <person name="LaButti K."/>
            <person name="Hainaut M."/>
            <person name="Henrissat B."/>
            <person name="Grigoriev I.V."/>
            <person name="Spatafora J.W."/>
            <person name="Aime M.C."/>
        </authorList>
    </citation>
    <scope>NUCLEOTIDE SEQUENCE [LARGE SCALE GENOMIC DNA]</scope>
    <source>
        <strain evidence="7 8">MCA 4186</strain>
    </source>
</reference>
<keyword evidence="4" id="KW-0326">Glycosidase</keyword>
<evidence type="ECO:0000256" key="2">
    <source>
        <dbReference type="ARBA" id="ARBA00022801"/>
    </source>
</evidence>
<evidence type="ECO:0000256" key="5">
    <source>
        <dbReference type="ARBA" id="ARBA00026248"/>
    </source>
</evidence>
<dbReference type="AlphaFoldDB" id="A0A316Z6I3"/>
<evidence type="ECO:0000259" key="6">
    <source>
        <dbReference type="SMART" id="SM00642"/>
    </source>
</evidence>
<dbReference type="GO" id="GO:0005987">
    <property type="term" value="P:sucrose catabolic process"/>
    <property type="evidence" value="ECO:0007669"/>
    <property type="project" value="TreeGrafter"/>
</dbReference>
<dbReference type="Proteomes" id="UP000245946">
    <property type="component" value="Unassembled WGS sequence"/>
</dbReference>
<dbReference type="SUPFAM" id="SSF51445">
    <property type="entry name" value="(Trans)glycosidases"/>
    <property type="match status" value="1"/>
</dbReference>
<comment type="similarity">
    <text evidence="1">Belongs to the glycosyl hydrolase 13 family.</text>
</comment>
<dbReference type="GO" id="GO:0033934">
    <property type="term" value="F:glucan 1,4-alpha-maltotriohydrolase activity"/>
    <property type="evidence" value="ECO:0007669"/>
    <property type="project" value="TreeGrafter"/>
</dbReference>
<organism evidence="7 8">
    <name type="scientific">Tilletiopsis washingtonensis</name>
    <dbReference type="NCBI Taxonomy" id="58919"/>
    <lineage>
        <taxon>Eukaryota</taxon>
        <taxon>Fungi</taxon>
        <taxon>Dikarya</taxon>
        <taxon>Basidiomycota</taxon>
        <taxon>Ustilaginomycotina</taxon>
        <taxon>Exobasidiomycetes</taxon>
        <taxon>Entylomatales</taxon>
        <taxon>Entylomatales incertae sedis</taxon>
        <taxon>Tilletiopsis</taxon>
    </lineage>
</organism>
<dbReference type="RefSeq" id="XP_025597676.1">
    <property type="nucleotide sequence ID" value="XM_025745701.1"/>
</dbReference>
<dbReference type="InterPro" id="IPR006047">
    <property type="entry name" value="GH13_cat_dom"/>
</dbReference>
<dbReference type="InterPro" id="IPR045857">
    <property type="entry name" value="O16G_dom_2"/>
</dbReference>
<keyword evidence="3" id="KW-0325">Glycoprotein</keyword>
<evidence type="ECO:0000313" key="8">
    <source>
        <dbReference type="Proteomes" id="UP000245946"/>
    </source>
</evidence>
<dbReference type="InterPro" id="IPR017853">
    <property type="entry name" value="GH"/>
</dbReference>
<gene>
    <name evidence="7" type="ORF">FA09DRAFT_52608</name>
</gene>
<dbReference type="Gene3D" id="3.20.20.80">
    <property type="entry name" value="Glycosidases"/>
    <property type="match status" value="1"/>
</dbReference>
<dbReference type="GO" id="GO:0004575">
    <property type="term" value="F:sucrose alpha-glucosidase activity"/>
    <property type="evidence" value="ECO:0007669"/>
    <property type="project" value="TreeGrafter"/>
</dbReference>
<protein>
    <submittedName>
        <fullName evidence="7">Protein MalL3</fullName>
    </submittedName>
</protein>
<dbReference type="FunFam" id="3.20.20.80:FF:000064">
    <property type="entry name" value="Oligo-1,6-glucosidase"/>
    <property type="match status" value="1"/>
</dbReference>
<dbReference type="GO" id="GO:0004574">
    <property type="term" value="F:oligo-1,6-glucosidase activity"/>
    <property type="evidence" value="ECO:0007669"/>
    <property type="project" value="TreeGrafter"/>
</dbReference>
<dbReference type="Pfam" id="PF00128">
    <property type="entry name" value="Alpha-amylase"/>
    <property type="match status" value="1"/>
</dbReference>
<accession>A0A316Z6I3</accession>
<evidence type="ECO:0000256" key="1">
    <source>
        <dbReference type="ARBA" id="ARBA00008061"/>
    </source>
</evidence>
<evidence type="ECO:0000256" key="3">
    <source>
        <dbReference type="ARBA" id="ARBA00023180"/>
    </source>
</evidence>
<dbReference type="Gene3D" id="3.90.400.10">
    <property type="entry name" value="Oligo-1,6-glucosidase, Domain 2"/>
    <property type="match status" value="1"/>
</dbReference>
<dbReference type="CDD" id="cd11333">
    <property type="entry name" value="AmyAc_SI_OligoGlu_DGase"/>
    <property type="match status" value="1"/>
</dbReference>
<dbReference type="OrthoDB" id="1740265at2759"/>
<keyword evidence="5" id="KW-0462">Maltose metabolism</keyword>
<dbReference type="EMBL" id="KZ819295">
    <property type="protein sequence ID" value="PWN97397.1"/>
    <property type="molecule type" value="Genomic_DNA"/>
</dbReference>
<dbReference type="SMART" id="SM00642">
    <property type="entry name" value="Aamy"/>
    <property type="match status" value="1"/>
</dbReference>
<keyword evidence="8" id="KW-1185">Reference proteome</keyword>
<evidence type="ECO:0000256" key="4">
    <source>
        <dbReference type="ARBA" id="ARBA00023295"/>
    </source>
</evidence>
<dbReference type="GO" id="GO:0000025">
    <property type="term" value="P:maltose catabolic process"/>
    <property type="evidence" value="ECO:0007669"/>
    <property type="project" value="TreeGrafter"/>
</dbReference>